<evidence type="ECO:0000313" key="1">
    <source>
        <dbReference type="Ensembl" id="ENSSSUP00005027321.1"/>
    </source>
</evidence>
<evidence type="ECO:0000313" key="2">
    <source>
        <dbReference type="Proteomes" id="UP000472268"/>
    </source>
</evidence>
<dbReference type="Ensembl" id="ENSSSUT00005031226.1">
    <property type="protein sequence ID" value="ENSSSUP00005027321.1"/>
    <property type="gene ID" value="ENSSSUG00005017702.1"/>
</dbReference>
<accession>A0A673V161</accession>
<keyword evidence="2" id="KW-1185">Reference proteome</keyword>
<dbReference type="Proteomes" id="UP000472268">
    <property type="component" value="Chromosome 17"/>
</dbReference>
<reference evidence="1" key="2">
    <citation type="submission" date="2025-08" db="UniProtKB">
        <authorList>
            <consortium name="Ensembl"/>
        </authorList>
    </citation>
    <scope>IDENTIFICATION</scope>
</reference>
<protein>
    <submittedName>
        <fullName evidence="1">Uncharacterized protein</fullName>
    </submittedName>
</protein>
<reference evidence="1 2" key="1">
    <citation type="submission" date="2019-05" db="EMBL/GenBank/DDBJ databases">
        <title>A Chromosome-scale Meerkat (S. suricatta) Genome Assembly.</title>
        <authorList>
            <person name="Dudchenko O."/>
            <person name="Lieberman Aiden E."/>
            <person name="Tung J."/>
            <person name="Barreiro L.B."/>
            <person name="Clutton-Brock T.H."/>
        </authorList>
    </citation>
    <scope>NUCLEOTIDE SEQUENCE [LARGE SCALE GENOMIC DNA]</scope>
</reference>
<name>A0A673V161_SURSU</name>
<sequence>MPAVVMAESALIFNNLLDQCEKWELEAPGEIATSPVFGQLLAFFLLHNDMNNARYLWKRIL</sequence>
<proteinExistence type="predicted"/>
<dbReference type="AlphaFoldDB" id="A0A673V161"/>
<organism evidence="1 2">
    <name type="scientific">Suricata suricatta</name>
    <name type="common">Meerkat</name>
    <dbReference type="NCBI Taxonomy" id="37032"/>
    <lineage>
        <taxon>Eukaryota</taxon>
        <taxon>Metazoa</taxon>
        <taxon>Chordata</taxon>
        <taxon>Craniata</taxon>
        <taxon>Vertebrata</taxon>
        <taxon>Euteleostomi</taxon>
        <taxon>Mammalia</taxon>
        <taxon>Eutheria</taxon>
        <taxon>Laurasiatheria</taxon>
        <taxon>Carnivora</taxon>
        <taxon>Feliformia</taxon>
        <taxon>Herpestidae</taxon>
        <taxon>Suricata</taxon>
    </lineage>
</organism>
<reference evidence="1" key="3">
    <citation type="submission" date="2025-09" db="UniProtKB">
        <authorList>
            <consortium name="Ensembl"/>
        </authorList>
    </citation>
    <scope>IDENTIFICATION</scope>
</reference>
<dbReference type="OMA" id="QCEKWEL"/>